<evidence type="ECO:0000256" key="1">
    <source>
        <dbReference type="ARBA" id="ARBA00007061"/>
    </source>
</evidence>
<dbReference type="Proteomes" id="UP000252085">
    <property type="component" value="Unassembled WGS sequence"/>
</dbReference>
<protein>
    <recommendedName>
        <fullName evidence="7">Hydroxymethylglutaryl-CoA synthase</fullName>
    </recommendedName>
</protein>
<proteinExistence type="inferred from homology"/>
<evidence type="ECO:0000313" key="5">
    <source>
        <dbReference type="EMBL" id="RCJ37454.1"/>
    </source>
</evidence>
<feature type="domain" description="Hydroxymethylglutaryl-coenzyme A synthase N-terminal" evidence="3">
    <location>
        <begin position="3"/>
        <end position="166"/>
    </location>
</feature>
<evidence type="ECO:0000259" key="4">
    <source>
        <dbReference type="Pfam" id="PF08540"/>
    </source>
</evidence>
<sequence length="406" mass="45496">MPIGIEKLNLYSGQFYLDIADLAEVRGKNFQQIADSLMCKTRSVYPVYEDAITLAVNAAKQLLSPQDLEDIELLIVGTESAVDCGKSLSTWVHRFCNLSPNCRNFEVKHACYGGTAAFKMAASWVASGARPGKKALVINTDFSSVTLNTDQEFICGGGAVAMLVSANPQILEIELDKAGYWTKEISDYLRPTFNTEVIKSETSLYSYLDALEGAFSHYEQIVGSVDYDTDFKKHIYHAPFPAMTFQAHRTTLNRFEAVGKAAAKLSFQSKVAESIHFAQQIGSSYGGSNFICLLSLLNYAKDLNPGDRISLFAYGGGCQAEFYSATIGKAATEIVRSLNIDEHLNQRLRLSVADYEASELTREKYSDRRDFNLENYLDERYEKRYRGQGLLVLSNVENYYRQYKWS</sequence>
<feature type="domain" description="Hydroxymethylglutaryl-coenzyme A synthase C-terminal" evidence="4">
    <location>
        <begin position="257"/>
        <end position="401"/>
    </location>
</feature>
<organism evidence="5 6">
    <name type="scientific">Nostoc punctiforme NIES-2108</name>
    <dbReference type="NCBI Taxonomy" id="1356359"/>
    <lineage>
        <taxon>Bacteria</taxon>
        <taxon>Bacillati</taxon>
        <taxon>Cyanobacteriota</taxon>
        <taxon>Cyanophyceae</taxon>
        <taxon>Nostocales</taxon>
        <taxon>Nostocaceae</taxon>
        <taxon>Nostoc</taxon>
    </lineage>
</organism>
<dbReference type="GO" id="GO:0006084">
    <property type="term" value="P:acetyl-CoA metabolic process"/>
    <property type="evidence" value="ECO:0007669"/>
    <property type="project" value="InterPro"/>
</dbReference>
<dbReference type="InterPro" id="IPR013528">
    <property type="entry name" value="HMG_CoA_synth_N"/>
</dbReference>
<dbReference type="AlphaFoldDB" id="A0A367RP60"/>
<dbReference type="GO" id="GO:0004421">
    <property type="term" value="F:hydroxymethylglutaryl-CoA synthase activity"/>
    <property type="evidence" value="ECO:0007669"/>
    <property type="project" value="InterPro"/>
</dbReference>
<dbReference type="SUPFAM" id="SSF53901">
    <property type="entry name" value="Thiolase-like"/>
    <property type="match status" value="2"/>
</dbReference>
<comment type="similarity">
    <text evidence="1">Belongs to the thiolase-like superfamily. HMG-CoA synthase family.</text>
</comment>
<dbReference type="InterPro" id="IPR013746">
    <property type="entry name" value="HMG_CoA_synt_C_dom"/>
</dbReference>
<dbReference type="Pfam" id="PF08540">
    <property type="entry name" value="HMG_CoA_synt_C"/>
    <property type="match status" value="1"/>
</dbReference>
<comment type="caution">
    <text evidence="5">The sequence shown here is derived from an EMBL/GenBank/DDBJ whole genome shotgun (WGS) entry which is preliminary data.</text>
</comment>
<accession>A0A367RP60</accession>
<dbReference type="Gene3D" id="3.40.47.10">
    <property type="match status" value="2"/>
</dbReference>
<evidence type="ECO:0000256" key="2">
    <source>
        <dbReference type="ARBA" id="ARBA00022679"/>
    </source>
</evidence>
<reference evidence="5 6" key="1">
    <citation type="submission" date="2016-04" db="EMBL/GenBank/DDBJ databases">
        <authorList>
            <person name="Evans L.H."/>
            <person name="Alamgir A."/>
            <person name="Owens N."/>
            <person name="Weber N.D."/>
            <person name="Virtaneva K."/>
            <person name="Barbian K."/>
            <person name="Babar A."/>
            <person name="Rosenke K."/>
        </authorList>
    </citation>
    <scope>NUCLEOTIDE SEQUENCE [LARGE SCALE GENOMIC DNA]</scope>
    <source>
        <strain evidence="5">NIES-2108</strain>
    </source>
</reference>
<dbReference type="PANTHER" id="PTHR43323">
    <property type="entry name" value="3-HYDROXY-3-METHYLGLUTARYL COENZYME A SYNTHASE"/>
    <property type="match status" value="1"/>
</dbReference>
<evidence type="ECO:0000313" key="6">
    <source>
        <dbReference type="Proteomes" id="UP000252085"/>
    </source>
</evidence>
<dbReference type="EMBL" id="LXQE01000136">
    <property type="protein sequence ID" value="RCJ37454.1"/>
    <property type="molecule type" value="Genomic_DNA"/>
</dbReference>
<evidence type="ECO:0000259" key="3">
    <source>
        <dbReference type="Pfam" id="PF01154"/>
    </source>
</evidence>
<evidence type="ECO:0008006" key="7">
    <source>
        <dbReference type="Google" id="ProtNLM"/>
    </source>
</evidence>
<dbReference type="CDD" id="cd00827">
    <property type="entry name" value="init_cond_enzymes"/>
    <property type="match status" value="1"/>
</dbReference>
<gene>
    <name evidence="5" type="ORF">A6769_11100</name>
</gene>
<dbReference type="InterPro" id="IPR016039">
    <property type="entry name" value="Thiolase-like"/>
</dbReference>
<name>A0A367RP60_NOSPU</name>
<dbReference type="Pfam" id="PF01154">
    <property type="entry name" value="HMG_CoA_synt_N"/>
    <property type="match status" value="1"/>
</dbReference>
<keyword evidence="2" id="KW-0808">Transferase</keyword>
<dbReference type="PANTHER" id="PTHR43323:SF2">
    <property type="entry name" value="HYDROXYMETHYLGLUTARYL-COA SYNTHASE"/>
    <property type="match status" value="1"/>
</dbReference>